<name>A0A9N9B9U5_9GLOM</name>
<evidence type="ECO:0000313" key="3">
    <source>
        <dbReference type="Proteomes" id="UP000789759"/>
    </source>
</evidence>
<keyword evidence="3" id="KW-1185">Reference proteome</keyword>
<gene>
    <name evidence="2" type="ORF">CPELLU_LOCUS5172</name>
</gene>
<feature type="region of interest" description="Disordered" evidence="1">
    <location>
        <begin position="251"/>
        <end position="305"/>
    </location>
</feature>
<dbReference type="Proteomes" id="UP000789759">
    <property type="component" value="Unassembled WGS sequence"/>
</dbReference>
<reference evidence="2" key="1">
    <citation type="submission" date="2021-06" db="EMBL/GenBank/DDBJ databases">
        <authorList>
            <person name="Kallberg Y."/>
            <person name="Tangrot J."/>
            <person name="Rosling A."/>
        </authorList>
    </citation>
    <scope>NUCLEOTIDE SEQUENCE</scope>
    <source>
        <strain evidence="2">FL966</strain>
    </source>
</reference>
<dbReference type="AlphaFoldDB" id="A0A9N9B9U5"/>
<evidence type="ECO:0000256" key="1">
    <source>
        <dbReference type="SAM" id="MobiDB-lite"/>
    </source>
</evidence>
<protein>
    <submittedName>
        <fullName evidence="2">16616_t:CDS:1</fullName>
    </submittedName>
</protein>
<dbReference type="OrthoDB" id="2490866at2759"/>
<proteinExistence type="predicted"/>
<feature type="compositionally biased region" description="Basic and acidic residues" evidence="1">
    <location>
        <begin position="251"/>
        <end position="273"/>
    </location>
</feature>
<accession>A0A9N9B9U5</accession>
<organism evidence="2 3">
    <name type="scientific">Cetraspora pellucida</name>
    <dbReference type="NCBI Taxonomy" id="1433469"/>
    <lineage>
        <taxon>Eukaryota</taxon>
        <taxon>Fungi</taxon>
        <taxon>Fungi incertae sedis</taxon>
        <taxon>Mucoromycota</taxon>
        <taxon>Glomeromycotina</taxon>
        <taxon>Glomeromycetes</taxon>
        <taxon>Diversisporales</taxon>
        <taxon>Gigasporaceae</taxon>
        <taxon>Cetraspora</taxon>
    </lineage>
</organism>
<dbReference type="EMBL" id="CAJVQA010002906">
    <property type="protein sequence ID" value="CAG8560439.1"/>
    <property type="molecule type" value="Genomic_DNA"/>
</dbReference>
<sequence length="387" mass="45910">MGHNTYGTAADKNRSDIIDNINEILNKLIQQQLEIDEGKRINEYRNIYNIYSHEIIVTHVNNSPPEVIFGKRMDKHAYILDLAAKIPIEVYQIIAGHKEVYTMIWETPNNKLIQQIAQIYEVAKLREFANNVLNKETIQEEWSKEKNKELEQNKEIYKGMAAIPFGMQFEEPAIIDLADQMRYVQEEIKRFKETNRISEDQQVWKNKDIIEQIEDEYQFNKKKVYRSQKLIKGKPQPEPFLPEGAIHNRYIPKDNTYRERPISPTSSEKDFSLKSRNIGEWLKSQAKEPPRPKNKNEEITSEDKKEMNELDNIIENNVQDYFENKYNNQEETAYKYTLPKVACQNYESIQHEYENNKEETNKGYGIAETDKENNSLYEHFREMPIEI</sequence>
<comment type="caution">
    <text evidence="2">The sequence shown here is derived from an EMBL/GenBank/DDBJ whole genome shotgun (WGS) entry which is preliminary data.</text>
</comment>
<feature type="compositionally biased region" description="Basic and acidic residues" evidence="1">
    <location>
        <begin position="285"/>
        <end position="305"/>
    </location>
</feature>
<evidence type="ECO:0000313" key="2">
    <source>
        <dbReference type="EMBL" id="CAG8560439.1"/>
    </source>
</evidence>